<reference evidence="1 2" key="1">
    <citation type="submission" date="2017-08" db="EMBL/GenBank/DDBJ databases">
        <authorList>
            <person name="de Groot N.N."/>
        </authorList>
    </citation>
    <scope>NUCLEOTIDE SEQUENCE [LARGE SCALE GENOMIC DNA]</scope>
    <source>
        <strain evidence="1 2">USBA 78</strain>
    </source>
</reference>
<accession>A0A285TR69</accession>
<sequence>MDSKRSKEDFKLLGTFDHVEVRYRSDTGDQEPLLLIDQYFHRLSNWWVHSEATIDALGLSDWWSDHNEQILDCVCEKGILSEEDRRQLDRLISNRYQISPNPSLRGFPLFPGIVTDGSIRQLADKLVESAPASNCK</sequence>
<organism evidence="1 2">
    <name type="scientific">Thalassospira xiamenensis</name>
    <dbReference type="NCBI Taxonomy" id="220697"/>
    <lineage>
        <taxon>Bacteria</taxon>
        <taxon>Pseudomonadati</taxon>
        <taxon>Pseudomonadota</taxon>
        <taxon>Alphaproteobacteria</taxon>
        <taxon>Rhodospirillales</taxon>
        <taxon>Thalassospiraceae</taxon>
        <taxon>Thalassospira</taxon>
    </lineage>
</organism>
<name>A0A285TR69_9PROT</name>
<protein>
    <submittedName>
        <fullName evidence="1">Uncharacterized protein</fullName>
    </submittedName>
</protein>
<gene>
    <name evidence="1" type="ORF">SAMN05428964_10540</name>
</gene>
<dbReference type="EMBL" id="OBMM01000005">
    <property type="protein sequence ID" value="SOC26066.1"/>
    <property type="molecule type" value="Genomic_DNA"/>
</dbReference>
<evidence type="ECO:0000313" key="1">
    <source>
        <dbReference type="EMBL" id="SOC26066.1"/>
    </source>
</evidence>
<dbReference type="AlphaFoldDB" id="A0A285TR69"/>
<dbReference type="Proteomes" id="UP000219068">
    <property type="component" value="Unassembled WGS sequence"/>
</dbReference>
<dbReference type="RefSeq" id="WP_097052620.1">
    <property type="nucleotide sequence ID" value="NZ_OBMM01000005.1"/>
</dbReference>
<proteinExistence type="predicted"/>
<evidence type="ECO:0000313" key="2">
    <source>
        <dbReference type="Proteomes" id="UP000219068"/>
    </source>
</evidence>